<evidence type="ECO:0000313" key="1">
    <source>
        <dbReference type="EMBL" id="MBI6883013.1"/>
    </source>
</evidence>
<sequence>MKNIKIGVCIFDDPKAPRAGYSSIDGSDPTHVSGYHELTTDVLWVTNLEFPVFKELNLLRLRHLAQAQYFRTSIRMLQIEYGISDHKHLARFMSKIFSRTANIGFQHFGADVSNFNYRFHQAISSRIHIPGMSEPVQGLDLNAIQQVIDHSTQENQAMTGVKRPDRSSPISFSFPREAYGQWLMDRVYPVSNVWKSDNLKREFTIGTRDGKKLSLTDSFVKTCGDYFRNHSRATFFRISVQSHEPSHRAFASFGAGARDPRVWVAWPELLELLEYSVVTVYESVSTAAGTIKEFLPEYLFATGFGISESLLFENVYVALASPVNRKNTALGAYIRAYDRAACGRAAAYFHNAGLCVGSYSSGRVVLLLTDGQKDRASKLALEYGLIPPIMETVDNA</sequence>
<gene>
    <name evidence="1" type="ORF">JEU22_03725</name>
</gene>
<comment type="caution">
    <text evidence="1">The sequence shown here is derived from an EMBL/GenBank/DDBJ whole genome shotgun (WGS) entry which is preliminary data.</text>
</comment>
<dbReference type="Proteomes" id="UP000637061">
    <property type="component" value="Unassembled WGS sequence"/>
</dbReference>
<evidence type="ECO:0000313" key="2">
    <source>
        <dbReference type="Proteomes" id="UP000637061"/>
    </source>
</evidence>
<reference evidence="1" key="1">
    <citation type="submission" date="2020-12" db="EMBL/GenBank/DDBJ databases">
        <title>Enhanced detection system for hospital associated transmission using whole genome sequencing surveillance.</title>
        <authorList>
            <person name="Harrison L.H."/>
            <person name="Van Tyne D."/>
            <person name="Marsh J.W."/>
            <person name="Griffith M.P."/>
            <person name="Snyder D.J."/>
            <person name="Cooper V.S."/>
            <person name="Mustapha M."/>
        </authorList>
    </citation>
    <scope>NUCLEOTIDE SEQUENCE</scope>
    <source>
        <strain evidence="1">PSB00042</strain>
    </source>
</reference>
<organism evidence="1 2">
    <name type="scientific">Pseudomonas putida</name>
    <name type="common">Arthrobacter siderocapsulatus</name>
    <dbReference type="NCBI Taxonomy" id="303"/>
    <lineage>
        <taxon>Bacteria</taxon>
        <taxon>Pseudomonadati</taxon>
        <taxon>Pseudomonadota</taxon>
        <taxon>Gammaproteobacteria</taxon>
        <taxon>Pseudomonadales</taxon>
        <taxon>Pseudomonadaceae</taxon>
        <taxon>Pseudomonas</taxon>
    </lineage>
</organism>
<accession>A0A8I1JII6</accession>
<protein>
    <submittedName>
        <fullName evidence="1">Uncharacterized protein</fullName>
    </submittedName>
</protein>
<proteinExistence type="predicted"/>
<name>A0A8I1JII6_PSEPU</name>
<dbReference type="AlphaFoldDB" id="A0A8I1JII6"/>
<dbReference type="RefSeq" id="WP_198746630.1">
    <property type="nucleotide sequence ID" value="NZ_JAEHTE010000002.1"/>
</dbReference>
<dbReference type="EMBL" id="JAEHTE010000002">
    <property type="protein sequence ID" value="MBI6883013.1"/>
    <property type="molecule type" value="Genomic_DNA"/>
</dbReference>